<dbReference type="EMBL" id="CP092869">
    <property type="protein sequence ID" value="UYV70102.1"/>
    <property type="molecule type" value="Genomic_DNA"/>
</dbReference>
<gene>
    <name evidence="3" type="ORF">LAZ67_7001800</name>
</gene>
<evidence type="ECO:0000313" key="4">
    <source>
        <dbReference type="Proteomes" id="UP001235939"/>
    </source>
</evidence>
<name>A0ABY6KP57_9ARAC</name>
<proteinExistence type="predicted"/>
<protein>
    <recommendedName>
        <fullName evidence="2">Mos1 transposase HTH domain-containing protein</fullName>
    </recommendedName>
</protein>
<accession>A0ABY6KP57</accession>
<evidence type="ECO:0000259" key="2">
    <source>
        <dbReference type="Pfam" id="PF17906"/>
    </source>
</evidence>
<dbReference type="Gene3D" id="3.30.420.10">
    <property type="entry name" value="Ribonuclease H-like superfamily/Ribonuclease H"/>
    <property type="match status" value="1"/>
</dbReference>
<dbReference type="Pfam" id="PF17906">
    <property type="entry name" value="HTH_48"/>
    <property type="match status" value="1"/>
</dbReference>
<dbReference type="InterPro" id="IPR036397">
    <property type="entry name" value="RNaseH_sf"/>
</dbReference>
<dbReference type="InterPro" id="IPR041426">
    <property type="entry name" value="Mos1_HTH"/>
</dbReference>
<organism evidence="3 4">
    <name type="scientific">Cordylochernes scorpioides</name>
    <dbReference type="NCBI Taxonomy" id="51811"/>
    <lineage>
        <taxon>Eukaryota</taxon>
        <taxon>Metazoa</taxon>
        <taxon>Ecdysozoa</taxon>
        <taxon>Arthropoda</taxon>
        <taxon>Chelicerata</taxon>
        <taxon>Arachnida</taxon>
        <taxon>Pseudoscorpiones</taxon>
        <taxon>Cheliferoidea</taxon>
        <taxon>Chernetidae</taxon>
        <taxon>Cordylochernes</taxon>
    </lineage>
</organism>
<dbReference type="InterPro" id="IPR052709">
    <property type="entry name" value="Transposase-MT_Hybrid"/>
</dbReference>
<evidence type="ECO:0000256" key="1">
    <source>
        <dbReference type="SAM" id="MobiDB-lite"/>
    </source>
</evidence>
<keyword evidence="4" id="KW-1185">Reference proteome</keyword>
<dbReference type="PANTHER" id="PTHR46060">
    <property type="entry name" value="MARINER MOS1 TRANSPOSASE-LIKE PROTEIN"/>
    <property type="match status" value="1"/>
</dbReference>
<feature type="domain" description="Mos1 transposase HTH" evidence="2">
    <location>
        <begin position="112"/>
        <end position="161"/>
    </location>
</feature>
<dbReference type="PANTHER" id="PTHR46060:SF1">
    <property type="entry name" value="MARINER MOS1 TRANSPOSASE-LIKE PROTEIN"/>
    <property type="match status" value="1"/>
</dbReference>
<feature type="region of interest" description="Disordered" evidence="1">
    <location>
        <begin position="1"/>
        <end position="21"/>
    </location>
</feature>
<evidence type="ECO:0000313" key="3">
    <source>
        <dbReference type="EMBL" id="UYV70102.1"/>
    </source>
</evidence>
<reference evidence="3 4" key="1">
    <citation type="submission" date="2022-01" db="EMBL/GenBank/DDBJ databases">
        <title>A chromosomal length assembly of Cordylochernes scorpioides.</title>
        <authorList>
            <person name="Zeh D."/>
            <person name="Zeh J."/>
        </authorList>
    </citation>
    <scope>NUCLEOTIDE SEQUENCE [LARGE SCALE GENOMIC DNA]</scope>
    <source>
        <strain evidence="3">IN4F17</strain>
        <tissue evidence="3">Whole Body</tissue>
    </source>
</reference>
<dbReference type="Proteomes" id="UP001235939">
    <property type="component" value="Chromosome 07"/>
</dbReference>
<sequence length="356" mass="41996">MLQLEPITSGSLADSPCRQSQGTQEMRATLNLLFTESLEIGGRYVRGSGVIQELVEDREFCNTLHPVRSQRREFEFVKPCLYLTYCQNFICYMLIFFELRSDKILIISTWRKIEYRAILRYNFDRGLDIEECFQEVTPVLGNDCPHRTNIFRWYREFKRGKYGIRDAPRLGRTASLVNEENIAGVKKLLETNRHITYRQIGHSIHSILHDHLKVTRRVSWCREMLKRFDNRSSRYVNSIITGDETWLYYFYVSTKSQNKVRIFEKESTLVSVRKSRSIKKKMLAVFFTDRRVVSRAVLENQKTVTAKWYTKKCLPKVVQAIKSYVLTQGLTHGFSTMTMLQLTVRWSAPIIWHILD</sequence>